<sequence length="224" mass="25437">MASGLGDNNKKGGRKDQWEEIKCPICLHHPHQAVLLICSSHEKGCRPFLCDTNRQLSNCFDQFCKYFSVSPSKPSNNHNQDQPNQFLPCGEKGQEVRCPLCRSQITGWTIVKGARALLNKKVRNCPLDSCKVSGKYSDLKKHANREHPAAVPSDSDDRRKEQERKWVEEGLFVEDLDDYETDVDFLLEHPDLYEDLVDNDDEVNAVYLRPGETYIGPDGAEISD</sequence>
<dbReference type="InterPro" id="IPR012866">
    <property type="entry name" value="DUF1644"/>
</dbReference>
<organism evidence="2 3">
    <name type="scientific">Oldenlandia corymbosa var. corymbosa</name>
    <dbReference type="NCBI Taxonomy" id="529605"/>
    <lineage>
        <taxon>Eukaryota</taxon>
        <taxon>Viridiplantae</taxon>
        <taxon>Streptophyta</taxon>
        <taxon>Embryophyta</taxon>
        <taxon>Tracheophyta</taxon>
        <taxon>Spermatophyta</taxon>
        <taxon>Magnoliopsida</taxon>
        <taxon>eudicotyledons</taxon>
        <taxon>Gunneridae</taxon>
        <taxon>Pentapetalae</taxon>
        <taxon>asterids</taxon>
        <taxon>lamiids</taxon>
        <taxon>Gentianales</taxon>
        <taxon>Rubiaceae</taxon>
        <taxon>Rubioideae</taxon>
        <taxon>Spermacoceae</taxon>
        <taxon>Hedyotis-Oldenlandia complex</taxon>
        <taxon>Oldenlandia</taxon>
    </lineage>
</organism>
<dbReference type="Pfam" id="PF07800">
    <property type="entry name" value="DUF1644"/>
    <property type="match status" value="1"/>
</dbReference>
<proteinExistence type="predicted"/>
<dbReference type="AlphaFoldDB" id="A0AAV1D725"/>
<evidence type="ECO:0000313" key="3">
    <source>
        <dbReference type="Proteomes" id="UP001161247"/>
    </source>
</evidence>
<dbReference type="PANTHER" id="PTHR31197">
    <property type="entry name" value="OS01G0612600 PROTEIN"/>
    <property type="match status" value="1"/>
</dbReference>
<feature type="region of interest" description="Disordered" evidence="1">
    <location>
        <begin position="139"/>
        <end position="162"/>
    </location>
</feature>
<evidence type="ECO:0000313" key="2">
    <source>
        <dbReference type="EMBL" id="CAI9102673.1"/>
    </source>
</evidence>
<keyword evidence="3" id="KW-1185">Reference proteome</keyword>
<dbReference type="PANTHER" id="PTHR31197:SF40">
    <property type="entry name" value="ZINC FINGER, RING_FYVE_PHD-TYPE"/>
    <property type="match status" value="1"/>
</dbReference>
<feature type="compositionally biased region" description="Basic and acidic residues" evidence="1">
    <location>
        <begin position="139"/>
        <end position="148"/>
    </location>
</feature>
<evidence type="ECO:0000256" key="1">
    <source>
        <dbReference type="SAM" id="MobiDB-lite"/>
    </source>
</evidence>
<protein>
    <submittedName>
        <fullName evidence="2">OLC1v1000975C1</fullName>
    </submittedName>
</protein>
<dbReference type="Proteomes" id="UP001161247">
    <property type="component" value="Chromosome 4"/>
</dbReference>
<accession>A0AAV1D725</accession>
<name>A0AAV1D725_OLDCO</name>
<reference evidence="2" key="1">
    <citation type="submission" date="2023-03" db="EMBL/GenBank/DDBJ databases">
        <authorList>
            <person name="Julca I."/>
        </authorList>
    </citation>
    <scope>NUCLEOTIDE SEQUENCE</scope>
</reference>
<gene>
    <name evidence="2" type="ORF">OLC1_LOCUS11984</name>
</gene>
<dbReference type="EMBL" id="OX459121">
    <property type="protein sequence ID" value="CAI9102673.1"/>
    <property type="molecule type" value="Genomic_DNA"/>
</dbReference>